<dbReference type="InterPro" id="IPR011991">
    <property type="entry name" value="ArsR-like_HTH"/>
</dbReference>
<sequence>MPQSISYDAIDLKILDQLQRDGSLSIADLAERVSLSTTPCWRRVQRLEAEGTLLRRVALLDPDKLNLKTTAFVSIKSPLHSKEWLTAFRRAVHDIPEIVEVHRMSGHIDYLLKVLVPDIGLYDDVYQRLIHMINLLDVSSSFSMEVLKQTTTLPLDYVGPGRGE</sequence>
<dbReference type="OrthoDB" id="8526125at2"/>
<dbReference type="InterPro" id="IPR036388">
    <property type="entry name" value="WH-like_DNA-bd_sf"/>
</dbReference>
<dbReference type="InterPro" id="IPR036390">
    <property type="entry name" value="WH_DNA-bd_sf"/>
</dbReference>
<keyword evidence="2" id="KW-0238">DNA-binding</keyword>
<dbReference type="SUPFAM" id="SSF46785">
    <property type="entry name" value="Winged helix' DNA-binding domain"/>
    <property type="match status" value="1"/>
</dbReference>
<dbReference type="PROSITE" id="PS50956">
    <property type="entry name" value="HTH_ASNC_2"/>
    <property type="match status" value="1"/>
</dbReference>
<keyword evidence="6" id="KW-1185">Reference proteome</keyword>
<dbReference type="EMBL" id="RBZU01000002">
    <property type="protein sequence ID" value="RKP57779.1"/>
    <property type="molecule type" value="Genomic_DNA"/>
</dbReference>
<dbReference type="GO" id="GO:0043200">
    <property type="term" value="P:response to amino acid"/>
    <property type="evidence" value="ECO:0007669"/>
    <property type="project" value="TreeGrafter"/>
</dbReference>
<dbReference type="RefSeq" id="WP_121085089.1">
    <property type="nucleotide sequence ID" value="NZ_RBZU01000002.1"/>
</dbReference>
<protein>
    <submittedName>
        <fullName evidence="5">Lrp/AsnC family transcriptional regulator</fullName>
    </submittedName>
</protein>
<dbReference type="Gene3D" id="1.10.10.10">
    <property type="entry name" value="Winged helix-like DNA-binding domain superfamily/Winged helix DNA-binding domain"/>
    <property type="match status" value="1"/>
</dbReference>
<dbReference type="InterPro" id="IPR011008">
    <property type="entry name" value="Dimeric_a/b-barrel"/>
</dbReference>
<evidence type="ECO:0000259" key="4">
    <source>
        <dbReference type="PROSITE" id="PS50956"/>
    </source>
</evidence>
<keyword evidence="1" id="KW-0805">Transcription regulation</keyword>
<dbReference type="AlphaFoldDB" id="A0A494Y4Z7"/>
<dbReference type="InterPro" id="IPR000485">
    <property type="entry name" value="AsnC-type_HTH_dom"/>
</dbReference>
<dbReference type="CDD" id="cd00090">
    <property type="entry name" value="HTH_ARSR"/>
    <property type="match status" value="1"/>
</dbReference>
<name>A0A494Y4Z7_9BURK</name>
<dbReference type="Pfam" id="PF01037">
    <property type="entry name" value="AsnC_trans_reg"/>
    <property type="match status" value="1"/>
</dbReference>
<keyword evidence="3" id="KW-0804">Transcription</keyword>
<comment type="caution">
    <text evidence="5">The sequence shown here is derived from an EMBL/GenBank/DDBJ whole genome shotgun (WGS) entry which is preliminary data.</text>
</comment>
<organism evidence="5 6">
    <name type="scientific">Pararobbsia silviterrae</name>
    <dbReference type="NCBI Taxonomy" id="1792498"/>
    <lineage>
        <taxon>Bacteria</taxon>
        <taxon>Pseudomonadati</taxon>
        <taxon>Pseudomonadota</taxon>
        <taxon>Betaproteobacteria</taxon>
        <taxon>Burkholderiales</taxon>
        <taxon>Burkholderiaceae</taxon>
        <taxon>Pararobbsia</taxon>
    </lineage>
</organism>
<evidence type="ECO:0000313" key="6">
    <source>
        <dbReference type="Proteomes" id="UP000270342"/>
    </source>
</evidence>
<dbReference type="InterPro" id="IPR019888">
    <property type="entry name" value="Tscrpt_reg_AsnC-like"/>
</dbReference>
<dbReference type="SMART" id="SM00344">
    <property type="entry name" value="HTH_ASNC"/>
    <property type="match status" value="1"/>
</dbReference>
<evidence type="ECO:0000256" key="2">
    <source>
        <dbReference type="ARBA" id="ARBA00023125"/>
    </source>
</evidence>
<accession>A0A494Y4Z7</accession>
<feature type="domain" description="HTH asnC-type" evidence="4">
    <location>
        <begin position="7"/>
        <end position="68"/>
    </location>
</feature>
<dbReference type="PANTHER" id="PTHR30154">
    <property type="entry name" value="LEUCINE-RESPONSIVE REGULATORY PROTEIN"/>
    <property type="match status" value="1"/>
</dbReference>
<dbReference type="InterPro" id="IPR019887">
    <property type="entry name" value="Tscrpt_reg_AsnC/Lrp_C"/>
</dbReference>
<dbReference type="PRINTS" id="PR00033">
    <property type="entry name" value="HTHASNC"/>
</dbReference>
<dbReference type="Gene3D" id="3.30.70.920">
    <property type="match status" value="1"/>
</dbReference>
<dbReference type="Pfam" id="PF13412">
    <property type="entry name" value="HTH_24"/>
    <property type="match status" value="1"/>
</dbReference>
<dbReference type="PANTHER" id="PTHR30154:SF17">
    <property type="entry name" value="DNA-BINDING TRANSCRIPTIONAL ACTIVATOR DECR"/>
    <property type="match status" value="1"/>
</dbReference>
<proteinExistence type="predicted"/>
<evidence type="ECO:0000256" key="1">
    <source>
        <dbReference type="ARBA" id="ARBA00023015"/>
    </source>
</evidence>
<dbReference type="SUPFAM" id="SSF54909">
    <property type="entry name" value="Dimeric alpha+beta barrel"/>
    <property type="match status" value="1"/>
</dbReference>
<gene>
    <name evidence="5" type="ORF">D7S86_07555</name>
</gene>
<evidence type="ECO:0000313" key="5">
    <source>
        <dbReference type="EMBL" id="RKP57779.1"/>
    </source>
</evidence>
<evidence type="ECO:0000256" key="3">
    <source>
        <dbReference type="ARBA" id="ARBA00023163"/>
    </source>
</evidence>
<dbReference type="GO" id="GO:0006355">
    <property type="term" value="P:regulation of DNA-templated transcription"/>
    <property type="evidence" value="ECO:0007669"/>
    <property type="project" value="UniProtKB-ARBA"/>
</dbReference>
<dbReference type="GO" id="GO:0005829">
    <property type="term" value="C:cytosol"/>
    <property type="evidence" value="ECO:0007669"/>
    <property type="project" value="TreeGrafter"/>
</dbReference>
<dbReference type="Proteomes" id="UP000270342">
    <property type="component" value="Unassembled WGS sequence"/>
</dbReference>
<dbReference type="GO" id="GO:0043565">
    <property type="term" value="F:sequence-specific DNA binding"/>
    <property type="evidence" value="ECO:0007669"/>
    <property type="project" value="InterPro"/>
</dbReference>
<reference evidence="5 6" key="1">
    <citation type="submission" date="2018-10" db="EMBL/GenBank/DDBJ databases">
        <title>Robbsia sp. DHC34, isolated from soil.</title>
        <authorList>
            <person name="Gao Z.-H."/>
            <person name="Qiu L.-H."/>
        </authorList>
    </citation>
    <scope>NUCLEOTIDE SEQUENCE [LARGE SCALE GENOMIC DNA]</scope>
    <source>
        <strain evidence="5 6">DHC34</strain>
    </source>
</reference>